<organism evidence="2 3">
    <name type="scientific">Pterulicium gracile</name>
    <dbReference type="NCBI Taxonomy" id="1884261"/>
    <lineage>
        <taxon>Eukaryota</taxon>
        <taxon>Fungi</taxon>
        <taxon>Dikarya</taxon>
        <taxon>Basidiomycota</taxon>
        <taxon>Agaricomycotina</taxon>
        <taxon>Agaricomycetes</taxon>
        <taxon>Agaricomycetidae</taxon>
        <taxon>Agaricales</taxon>
        <taxon>Pleurotineae</taxon>
        <taxon>Pterulaceae</taxon>
        <taxon>Pterulicium</taxon>
    </lineage>
</organism>
<name>A0A5C3QKS1_9AGAR</name>
<evidence type="ECO:0000256" key="1">
    <source>
        <dbReference type="SAM" id="MobiDB-lite"/>
    </source>
</evidence>
<gene>
    <name evidence="2" type="ORF">BDV98DRAFT_565962</name>
</gene>
<feature type="region of interest" description="Disordered" evidence="1">
    <location>
        <begin position="99"/>
        <end position="120"/>
    </location>
</feature>
<dbReference type="AlphaFoldDB" id="A0A5C3QKS1"/>
<proteinExistence type="predicted"/>
<sequence>MKRLVCLHGAIVEGARLLGDSLFRQLPHRQLRRCPWSTRFEQQGHWKGVGVGRRGEQSLPQARPASLRPQTSALAVGCDCRGWFPHVAGRRRYHIAGKERRVNEGKRRAGGSRDRASAWM</sequence>
<dbReference type="EMBL" id="ML178822">
    <property type="protein sequence ID" value="TFL02523.1"/>
    <property type="molecule type" value="Genomic_DNA"/>
</dbReference>
<evidence type="ECO:0000313" key="2">
    <source>
        <dbReference type="EMBL" id="TFL02523.1"/>
    </source>
</evidence>
<evidence type="ECO:0000313" key="3">
    <source>
        <dbReference type="Proteomes" id="UP000305067"/>
    </source>
</evidence>
<accession>A0A5C3QKS1</accession>
<reference evidence="2 3" key="1">
    <citation type="journal article" date="2019" name="Nat. Ecol. Evol.">
        <title>Megaphylogeny resolves global patterns of mushroom evolution.</title>
        <authorList>
            <person name="Varga T."/>
            <person name="Krizsan K."/>
            <person name="Foldi C."/>
            <person name="Dima B."/>
            <person name="Sanchez-Garcia M."/>
            <person name="Sanchez-Ramirez S."/>
            <person name="Szollosi G.J."/>
            <person name="Szarkandi J.G."/>
            <person name="Papp V."/>
            <person name="Albert L."/>
            <person name="Andreopoulos W."/>
            <person name="Angelini C."/>
            <person name="Antonin V."/>
            <person name="Barry K.W."/>
            <person name="Bougher N.L."/>
            <person name="Buchanan P."/>
            <person name="Buyck B."/>
            <person name="Bense V."/>
            <person name="Catcheside P."/>
            <person name="Chovatia M."/>
            <person name="Cooper J."/>
            <person name="Damon W."/>
            <person name="Desjardin D."/>
            <person name="Finy P."/>
            <person name="Geml J."/>
            <person name="Haridas S."/>
            <person name="Hughes K."/>
            <person name="Justo A."/>
            <person name="Karasinski D."/>
            <person name="Kautmanova I."/>
            <person name="Kiss B."/>
            <person name="Kocsube S."/>
            <person name="Kotiranta H."/>
            <person name="LaButti K.M."/>
            <person name="Lechner B.E."/>
            <person name="Liimatainen K."/>
            <person name="Lipzen A."/>
            <person name="Lukacs Z."/>
            <person name="Mihaltcheva S."/>
            <person name="Morgado L.N."/>
            <person name="Niskanen T."/>
            <person name="Noordeloos M.E."/>
            <person name="Ohm R.A."/>
            <person name="Ortiz-Santana B."/>
            <person name="Ovrebo C."/>
            <person name="Racz N."/>
            <person name="Riley R."/>
            <person name="Savchenko A."/>
            <person name="Shiryaev A."/>
            <person name="Soop K."/>
            <person name="Spirin V."/>
            <person name="Szebenyi C."/>
            <person name="Tomsovsky M."/>
            <person name="Tulloss R.E."/>
            <person name="Uehling J."/>
            <person name="Grigoriev I.V."/>
            <person name="Vagvolgyi C."/>
            <person name="Papp T."/>
            <person name="Martin F.M."/>
            <person name="Miettinen O."/>
            <person name="Hibbett D.S."/>
            <person name="Nagy L.G."/>
        </authorList>
    </citation>
    <scope>NUCLEOTIDE SEQUENCE [LARGE SCALE GENOMIC DNA]</scope>
    <source>
        <strain evidence="2 3">CBS 309.79</strain>
    </source>
</reference>
<dbReference type="Proteomes" id="UP000305067">
    <property type="component" value="Unassembled WGS sequence"/>
</dbReference>
<keyword evidence="3" id="KW-1185">Reference proteome</keyword>
<protein>
    <submittedName>
        <fullName evidence="2">Uncharacterized protein</fullName>
    </submittedName>
</protein>